<feature type="transmembrane region" description="Helical" evidence="1">
    <location>
        <begin position="147"/>
        <end position="169"/>
    </location>
</feature>
<comment type="caution">
    <text evidence="3">The sequence shown here is derived from an EMBL/GenBank/DDBJ whole genome shotgun (WGS) entry which is preliminary data.</text>
</comment>
<feature type="transmembrane region" description="Helical" evidence="1">
    <location>
        <begin position="98"/>
        <end position="117"/>
    </location>
</feature>
<feature type="transmembrane region" description="Helical" evidence="1">
    <location>
        <begin position="242"/>
        <end position="260"/>
    </location>
</feature>
<feature type="transmembrane region" description="Helical" evidence="1">
    <location>
        <begin position="71"/>
        <end position="92"/>
    </location>
</feature>
<dbReference type="InterPro" id="IPR037185">
    <property type="entry name" value="EmrE-like"/>
</dbReference>
<dbReference type="EMBL" id="LZDH01000056">
    <property type="protein sequence ID" value="OBS30796.1"/>
    <property type="molecule type" value="Genomic_DNA"/>
</dbReference>
<dbReference type="Pfam" id="PF00892">
    <property type="entry name" value="EamA"/>
    <property type="match status" value="1"/>
</dbReference>
<evidence type="ECO:0000259" key="2">
    <source>
        <dbReference type="Pfam" id="PF00892"/>
    </source>
</evidence>
<name>A0A1A6DVT3_9BURK</name>
<reference evidence="3 4" key="1">
    <citation type="submission" date="2016-06" db="EMBL/GenBank/DDBJ databases">
        <title>Genome sequence of Tepidimonas fonticaldi PL17.</title>
        <authorList>
            <person name="Pinnaka A.K."/>
        </authorList>
    </citation>
    <scope>NUCLEOTIDE SEQUENCE [LARGE SCALE GENOMIC DNA]</scope>
    <source>
        <strain evidence="3 4">PL17</strain>
    </source>
</reference>
<keyword evidence="1" id="KW-0812">Transmembrane</keyword>
<feature type="transmembrane region" description="Helical" evidence="1">
    <location>
        <begin position="213"/>
        <end position="235"/>
    </location>
</feature>
<sequence>MTLRHGQAVALMVAVTFLWATAGVVTRQLEQAQAFEITFWRSAFTALSLALILPLWQGRGVWRRMVTSGRALWWSGVCWAVMFTAFMIALALTSVANVLITLAAGPLLTALISRLFFGQRLARQTWAAIVVAGLGIAWMFARQLGEGGWLGSVVALGAPLGGAFNWNLVQRSQREGHGVDLVPAVLVGAAVSAAVTLPLAWPLRASAHDVAWLAGLGVWQLAVPCVLAVVCARVLKPTEVSMLALLEVLFGIVLAWLGAGEVPSPAVWQGGALVLGALLTHLWLTQRKETSP</sequence>
<dbReference type="STRING" id="1101373.A9O67_07510"/>
<dbReference type="AlphaFoldDB" id="A0A1A6DVT3"/>
<evidence type="ECO:0000313" key="3">
    <source>
        <dbReference type="EMBL" id="OBS30796.1"/>
    </source>
</evidence>
<organism evidence="3 4">
    <name type="scientific">Tepidimonas fonticaldi</name>
    <dbReference type="NCBI Taxonomy" id="1101373"/>
    <lineage>
        <taxon>Bacteria</taxon>
        <taxon>Pseudomonadati</taxon>
        <taxon>Pseudomonadota</taxon>
        <taxon>Betaproteobacteria</taxon>
        <taxon>Burkholderiales</taxon>
        <taxon>Tepidimonas</taxon>
    </lineage>
</organism>
<dbReference type="PANTHER" id="PTHR22911:SF135">
    <property type="entry name" value="BLR4310 PROTEIN"/>
    <property type="match status" value="1"/>
</dbReference>
<evidence type="ECO:0000313" key="4">
    <source>
        <dbReference type="Proteomes" id="UP000091969"/>
    </source>
</evidence>
<feature type="transmembrane region" description="Helical" evidence="1">
    <location>
        <begin position="266"/>
        <end position="284"/>
    </location>
</feature>
<evidence type="ECO:0000256" key="1">
    <source>
        <dbReference type="SAM" id="Phobius"/>
    </source>
</evidence>
<feature type="transmembrane region" description="Helical" evidence="1">
    <location>
        <begin position="181"/>
        <end position="201"/>
    </location>
</feature>
<feature type="domain" description="EamA" evidence="2">
    <location>
        <begin position="8"/>
        <end position="140"/>
    </location>
</feature>
<dbReference type="RefSeq" id="WP_068609572.1">
    <property type="nucleotide sequence ID" value="NZ_LZDH01000056.1"/>
</dbReference>
<keyword evidence="1" id="KW-0472">Membrane</keyword>
<dbReference type="OrthoDB" id="9149917at2"/>
<protein>
    <submittedName>
        <fullName evidence="3">Permease</fullName>
    </submittedName>
</protein>
<accession>A0A1A6DVT3</accession>
<keyword evidence="1" id="KW-1133">Transmembrane helix</keyword>
<keyword evidence="4" id="KW-1185">Reference proteome</keyword>
<dbReference type="GO" id="GO:0016020">
    <property type="term" value="C:membrane"/>
    <property type="evidence" value="ECO:0007669"/>
    <property type="project" value="InterPro"/>
</dbReference>
<gene>
    <name evidence="3" type="ORF">A9O67_07510</name>
</gene>
<dbReference type="SUPFAM" id="SSF103481">
    <property type="entry name" value="Multidrug resistance efflux transporter EmrE"/>
    <property type="match status" value="2"/>
</dbReference>
<feature type="transmembrane region" description="Helical" evidence="1">
    <location>
        <begin position="37"/>
        <end position="56"/>
    </location>
</feature>
<dbReference type="InterPro" id="IPR000620">
    <property type="entry name" value="EamA_dom"/>
</dbReference>
<feature type="transmembrane region" description="Helical" evidence="1">
    <location>
        <begin position="124"/>
        <end position="141"/>
    </location>
</feature>
<dbReference type="PANTHER" id="PTHR22911">
    <property type="entry name" value="ACYL-MALONYL CONDENSING ENZYME-RELATED"/>
    <property type="match status" value="1"/>
</dbReference>
<dbReference type="Proteomes" id="UP000091969">
    <property type="component" value="Unassembled WGS sequence"/>
</dbReference>
<proteinExistence type="predicted"/>